<keyword evidence="2" id="KW-0732">Signal</keyword>
<keyword evidence="6" id="KW-1185">Reference proteome</keyword>
<reference evidence="4 6" key="2">
    <citation type="journal article" date="2016" name="Front. Microbiol.">
        <title>Industrial Acetogenic Biocatalysts: A Comparative Metabolic and Genomic Analysis.</title>
        <authorList>
            <person name="Bengelsdorf F."/>
            <person name="Poehlein A."/>
            <person name="Sonja S."/>
            <person name="Erz C."/>
            <person name="Hummel T."/>
            <person name="Hoffmeister S."/>
            <person name="Daniel R."/>
            <person name="Durre P."/>
        </authorList>
    </citation>
    <scope>NUCLEOTIDE SEQUENCE [LARGE SCALE GENOMIC DNA]</scope>
    <source>
        <strain evidence="4 6">PTA-10522</strain>
    </source>
</reference>
<evidence type="ECO:0000256" key="2">
    <source>
        <dbReference type="SAM" id="SignalP"/>
    </source>
</evidence>
<keyword evidence="1" id="KW-0472">Membrane</keyword>
<dbReference type="Pfam" id="PF07907">
    <property type="entry name" value="YibE_F"/>
    <property type="match status" value="1"/>
</dbReference>
<dbReference type="Proteomes" id="UP000077384">
    <property type="component" value="Unassembled WGS sequence"/>
</dbReference>
<proteinExistence type="predicted"/>
<feature type="chain" id="PRO_5039100835" evidence="2">
    <location>
        <begin position="30"/>
        <end position="381"/>
    </location>
</feature>
<reference evidence="3 5" key="1">
    <citation type="journal article" date="2015" name="Biotechnol. Bioeng.">
        <title>Genome sequence and phenotypic characterization of Caulobacter segnis.</title>
        <authorList>
            <person name="Patel S."/>
            <person name="Fletcher B."/>
            <person name="Scott D.C."/>
            <person name="Ely B."/>
        </authorList>
    </citation>
    <scope>NUCLEOTIDE SEQUENCE [LARGE SCALE GENOMIC DNA]</scope>
    <source>
        <strain evidence="3 5">PS02</strain>
    </source>
</reference>
<evidence type="ECO:0000313" key="5">
    <source>
        <dbReference type="Proteomes" id="UP000077384"/>
    </source>
</evidence>
<dbReference type="InterPro" id="IPR012507">
    <property type="entry name" value="YibE_F"/>
</dbReference>
<feature type="transmembrane region" description="Helical" evidence="1">
    <location>
        <begin position="311"/>
        <end position="331"/>
    </location>
</feature>
<feature type="transmembrane region" description="Helical" evidence="1">
    <location>
        <begin position="201"/>
        <end position="221"/>
    </location>
</feature>
<dbReference type="PATRIC" id="fig|1705578.3.peg.3879"/>
<evidence type="ECO:0000313" key="4">
    <source>
        <dbReference type="EMBL" id="OBR95224.1"/>
    </source>
</evidence>
<keyword evidence="1" id="KW-0812">Transmembrane</keyword>
<evidence type="ECO:0000313" key="3">
    <source>
        <dbReference type="EMBL" id="OAA93895.1"/>
    </source>
</evidence>
<dbReference type="EMBL" id="LITQ01000009">
    <property type="protein sequence ID" value="OAA93895.1"/>
    <property type="molecule type" value="Genomic_DNA"/>
</dbReference>
<feature type="transmembrane region" description="Helical" evidence="1">
    <location>
        <begin position="351"/>
        <end position="373"/>
    </location>
</feature>
<organism evidence="3 5">
    <name type="scientific">Clostridium coskatii</name>
    <dbReference type="NCBI Taxonomy" id="1705578"/>
    <lineage>
        <taxon>Bacteria</taxon>
        <taxon>Bacillati</taxon>
        <taxon>Bacillota</taxon>
        <taxon>Clostridia</taxon>
        <taxon>Eubacteriales</taxon>
        <taxon>Clostridiaceae</taxon>
        <taxon>Clostridium</taxon>
    </lineage>
</organism>
<dbReference type="AlphaFoldDB" id="A0A162JE34"/>
<feature type="signal peptide" evidence="2">
    <location>
        <begin position="1"/>
        <end position="29"/>
    </location>
</feature>
<dbReference type="EMBL" id="LROR01000038">
    <property type="protein sequence ID" value="OBR95224.1"/>
    <property type="molecule type" value="Genomic_DNA"/>
</dbReference>
<gene>
    <name evidence="4" type="ORF">CLCOS_15480</name>
    <name evidence="3" type="ORF">WX73_03805</name>
</gene>
<sequence length="381" mass="40483">MKKVSKIIVISLLAFIVMTAGMFSAKVMASGTSDTDNKPVHGKVIKIHAGGDKNSQRFSNADVKITSGSLKGKVITVQNFAGGQIKDEGSSTQSFAKVGDEVLVNIQYDSKNKVKKAYIYEIVRYKYLYGLAAFLIILLIAIGGLKGFKSVITLAITGIVVIKVLIPLILQGFNPMIVSIAVCIFVTIVNLLIISGKNEKTLAAIIGTSGGVLIAGAIAFFSNSMMMLNGLTDDQMQSIIYTSQNANFNFSGLLFAGIIMGALGAVMDVSMSIASSIMEIKEVKPDMTMKELVKSGMNVGKDIMGTMANTLILAYVGGAMYIMIMISSYSYSTSISTALDQDIIASEVLKALAGSIGLIFAVPITAVITAFLIKLNKGKEK</sequence>
<feature type="transmembrane region" description="Helical" evidence="1">
    <location>
        <begin position="152"/>
        <end position="170"/>
    </location>
</feature>
<name>A0A162JE34_9CLOT</name>
<protein>
    <submittedName>
        <fullName evidence="3">YibE/F-like protein</fullName>
    </submittedName>
</protein>
<comment type="caution">
    <text evidence="3">The sequence shown here is derived from an EMBL/GenBank/DDBJ whole genome shotgun (WGS) entry which is preliminary data.</text>
</comment>
<dbReference type="Proteomes" id="UP000093694">
    <property type="component" value="Unassembled WGS sequence"/>
</dbReference>
<dbReference type="PANTHER" id="PTHR41771:SF1">
    <property type="entry name" value="MEMBRANE PROTEIN"/>
    <property type="match status" value="1"/>
</dbReference>
<feature type="transmembrane region" description="Helical" evidence="1">
    <location>
        <begin position="176"/>
        <end position="194"/>
    </location>
</feature>
<feature type="transmembrane region" description="Helical" evidence="1">
    <location>
        <begin position="253"/>
        <end position="274"/>
    </location>
</feature>
<keyword evidence="1" id="KW-1133">Transmembrane helix</keyword>
<dbReference type="RefSeq" id="WP_013239120.1">
    <property type="nucleotide sequence ID" value="NZ_LITQ01000009.1"/>
</dbReference>
<accession>A0A162JE34</accession>
<dbReference type="PANTHER" id="PTHR41771">
    <property type="entry name" value="MEMBRANE PROTEIN-RELATED"/>
    <property type="match status" value="1"/>
</dbReference>
<evidence type="ECO:0000313" key="6">
    <source>
        <dbReference type="Proteomes" id="UP000093694"/>
    </source>
</evidence>
<feature type="transmembrane region" description="Helical" evidence="1">
    <location>
        <begin position="127"/>
        <end position="145"/>
    </location>
</feature>
<evidence type="ECO:0000256" key="1">
    <source>
        <dbReference type="SAM" id="Phobius"/>
    </source>
</evidence>